<comment type="subcellular location">
    <subcellularLocation>
        <location evidence="1">Nucleus</location>
    </subcellularLocation>
</comment>
<dbReference type="InterPro" id="IPR056791">
    <property type="entry name" value="Znf_Mcm10_C"/>
</dbReference>
<evidence type="ECO:0000256" key="2">
    <source>
        <dbReference type="ARBA" id="ARBA00009679"/>
    </source>
</evidence>
<evidence type="ECO:0000259" key="10">
    <source>
        <dbReference type="SMART" id="SM01280"/>
    </source>
</evidence>
<dbReference type="GO" id="GO:0003688">
    <property type="term" value="F:DNA replication origin binding"/>
    <property type="evidence" value="ECO:0007669"/>
    <property type="project" value="TreeGrafter"/>
</dbReference>
<dbReference type="Proteomes" id="UP001286313">
    <property type="component" value="Unassembled WGS sequence"/>
</dbReference>
<evidence type="ECO:0000256" key="5">
    <source>
        <dbReference type="ARBA" id="ARBA00022723"/>
    </source>
</evidence>
<name>A0AAE1FLA5_PETCI</name>
<feature type="compositionally biased region" description="Basic and acidic residues" evidence="9">
    <location>
        <begin position="246"/>
        <end position="261"/>
    </location>
</feature>
<keyword evidence="5" id="KW-0479">Metal-binding</keyword>
<reference evidence="11" key="1">
    <citation type="submission" date="2023-10" db="EMBL/GenBank/DDBJ databases">
        <title>Genome assemblies of two species of porcelain crab, Petrolisthes cinctipes and Petrolisthes manimaculis (Anomura: Porcellanidae).</title>
        <authorList>
            <person name="Angst P."/>
        </authorList>
    </citation>
    <scope>NUCLEOTIDE SEQUENCE</scope>
    <source>
        <strain evidence="11">PB745_01</strain>
        <tissue evidence="11">Gill</tissue>
    </source>
</reference>
<organism evidence="11 12">
    <name type="scientific">Petrolisthes cinctipes</name>
    <name type="common">Flat porcelain crab</name>
    <dbReference type="NCBI Taxonomy" id="88211"/>
    <lineage>
        <taxon>Eukaryota</taxon>
        <taxon>Metazoa</taxon>
        <taxon>Ecdysozoa</taxon>
        <taxon>Arthropoda</taxon>
        <taxon>Crustacea</taxon>
        <taxon>Multicrustacea</taxon>
        <taxon>Malacostraca</taxon>
        <taxon>Eumalacostraca</taxon>
        <taxon>Eucarida</taxon>
        <taxon>Decapoda</taxon>
        <taxon>Pleocyemata</taxon>
        <taxon>Anomura</taxon>
        <taxon>Galatheoidea</taxon>
        <taxon>Porcellanidae</taxon>
        <taxon>Petrolisthes</taxon>
    </lineage>
</organism>
<proteinExistence type="inferred from homology"/>
<dbReference type="EMBL" id="JAWQEG010001836">
    <property type="protein sequence ID" value="KAK3876328.1"/>
    <property type="molecule type" value="Genomic_DNA"/>
</dbReference>
<comment type="caution">
    <text evidence="11">The sequence shown here is derived from an EMBL/GenBank/DDBJ whole genome shotgun (WGS) entry which is preliminary data.</text>
</comment>
<feature type="region of interest" description="Disordered" evidence="9">
    <location>
        <begin position="642"/>
        <end position="691"/>
    </location>
</feature>
<dbReference type="AlphaFoldDB" id="A0AAE1FLA5"/>
<keyword evidence="4" id="KW-0235">DNA replication</keyword>
<evidence type="ECO:0000256" key="7">
    <source>
        <dbReference type="ARBA" id="ARBA00022833"/>
    </source>
</evidence>
<evidence type="ECO:0000256" key="1">
    <source>
        <dbReference type="ARBA" id="ARBA00004123"/>
    </source>
</evidence>
<dbReference type="GO" id="GO:0008270">
    <property type="term" value="F:zinc ion binding"/>
    <property type="evidence" value="ECO:0007669"/>
    <property type="project" value="UniProtKB-KW"/>
</dbReference>
<evidence type="ECO:0000256" key="8">
    <source>
        <dbReference type="ARBA" id="ARBA00023242"/>
    </source>
</evidence>
<evidence type="ECO:0000256" key="9">
    <source>
        <dbReference type="SAM" id="MobiDB-lite"/>
    </source>
</evidence>
<dbReference type="GO" id="GO:0006270">
    <property type="term" value="P:DNA replication initiation"/>
    <property type="evidence" value="ECO:0007669"/>
    <property type="project" value="InterPro"/>
</dbReference>
<dbReference type="InterPro" id="IPR015411">
    <property type="entry name" value="Rep_factor_Mcm10_C"/>
</dbReference>
<keyword evidence="7" id="KW-0862">Zinc</keyword>
<accession>A0AAE1FLA5</accession>
<feature type="compositionally biased region" description="Polar residues" evidence="9">
    <location>
        <begin position="178"/>
        <end position="188"/>
    </location>
</feature>
<dbReference type="PANTHER" id="PTHR13454">
    <property type="entry name" value="PROTEIN MCM10 HOMOLOG"/>
    <property type="match status" value="1"/>
</dbReference>
<keyword evidence="8" id="KW-0539">Nucleus</keyword>
<feature type="region of interest" description="Disordered" evidence="9">
    <location>
        <begin position="1"/>
        <end position="290"/>
    </location>
</feature>
<feature type="compositionally biased region" description="Low complexity" evidence="9">
    <location>
        <begin position="189"/>
        <end position="198"/>
    </location>
</feature>
<comment type="similarity">
    <text evidence="2">Belongs to the MCM10 family.</text>
</comment>
<dbReference type="GO" id="GO:0043596">
    <property type="term" value="C:nuclear replication fork"/>
    <property type="evidence" value="ECO:0007669"/>
    <property type="project" value="TreeGrafter"/>
</dbReference>
<feature type="compositionally biased region" description="Low complexity" evidence="9">
    <location>
        <begin position="651"/>
        <end position="672"/>
    </location>
</feature>
<evidence type="ECO:0000256" key="6">
    <source>
        <dbReference type="ARBA" id="ARBA00022771"/>
    </source>
</evidence>
<evidence type="ECO:0000256" key="3">
    <source>
        <dbReference type="ARBA" id="ARBA00017770"/>
    </source>
</evidence>
<feature type="domain" description="Replication factor Mcm10 C-terminal" evidence="10">
    <location>
        <begin position="600"/>
        <end position="933"/>
    </location>
</feature>
<dbReference type="InterPro" id="IPR012340">
    <property type="entry name" value="NA-bd_OB-fold"/>
</dbReference>
<dbReference type="InterPro" id="IPR040184">
    <property type="entry name" value="Mcm10"/>
</dbReference>
<feature type="region of interest" description="Disordered" evidence="9">
    <location>
        <begin position="752"/>
        <end position="774"/>
    </location>
</feature>
<keyword evidence="12" id="KW-1185">Reference proteome</keyword>
<dbReference type="GO" id="GO:0003697">
    <property type="term" value="F:single-stranded DNA binding"/>
    <property type="evidence" value="ECO:0007669"/>
    <property type="project" value="InterPro"/>
</dbReference>
<dbReference type="Pfam" id="PF22379">
    <property type="entry name" value="OB_MCM10"/>
    <property type="match status" value="1"/>
</dbReference>
<dbReference type="FunFam" id="2.40.50.140:FF:000174">
    <property type="entry name" value="DNA replication licensing factor mcm10"/>
    <property type="match status" value="1"/>
</dbReference>
<protein>
    <recommendedName>
        <fullName evidence="3">Protein MCM10 homolog</fullName>
    </recommendedName>
</protein>
<dbReference type="Pfam" id="PF09329">
    <property type="entry name" value="zf-primase"/>
    <property type="match status" value="1"/>
</dbReference>
<dbReference type="Pfam" id="PF09332">
    <property type="entry name" value="Mcm10"/>
    <property type="match status" value="1"/>
</dbReference>
<dbReference type="PANTHER" id="PTHR13454:SF11">
    <property type="entry name" value="PROTEIN MCM10 HOMOLOG"/>
    <property type="match status" value="1"/>
</dbReference>
<feature type="compositionally biased region" description="Acidic residues" evidence="9">
    <location>
        <begin position="21"/>
        <end position="42"/>
    </location>
</feature>
<dbReference type="InterPro" id="IPR055065">
    <property type="entry name" value="OB_MCM10"/>
</dbReference>
<evidence type="ECO:0000256" key="4">
    <source>
        <dbReference type="ARBA" id="ARBA00022705"/>
    </source>
</evidence>
<feature type="compositionally biased region" description="Low complexity" evidence="9">
    <location>
        <begin position="45"/>
        <end position="86"/>
    </location>
</feature>
<dbReference type="Pfam" id="PF24863">
    <property type="entry name" value="zf-CCCH_Mcm10"/>
    <property type="match status" value="1"/>
</dbReference>
<feature type="compositionally biased region" description="Polar residues" evidence="9">
    <location>
        <begin position="279"/>
        <end position="290"/>
    </location>
</feature>
<dbReference type="Gene3D" id="2.40.50.140">
    <property type="entry name" value="Nucleic acid-binding proteins"/>
    <property type="match status" value="1"/>
</dbReference>
<keyword evidence="6" id="KW-0863">Zinc-finger</keyword>
<gene>
    <name evidence="11" type="ORF">Pcinc_018867</name>
</gene>
<evidence type="ECO:0000313" key="12">
    <source>
        <dbReference type="Proteomes" id="UP001286313"/>
    </source>
</evidence>
<sequence length="941" mass="104502">MAQSGTAGSDPGSSSAMESAAEFEDLDTLIDMIDGDFEDDGQECTPSSATIPSPVPTSSTLPLHSTSPSTLPSHSSTSHSSTPTAAELGLVLSDDEDQPTVSTSSSKKSKFGEAFSQSKFSKKLPTESSTSQDYPENYDPLETELQEMEKRVKTLKQQLSKKRKFDGEESSSSKRFSKLTNVISQGEKTQTTRTLSTEETTRLYSKLKRNSLLHRGDTDSEDEEDNRNPMEQQYNDCGRDMKRRIAHESSQTEDRERERVLARVKRKEQLQTGGGKSGEPQSQGWKSTSGSLVALKNGGSALPDTDKNVATDFYSGIRIVNPLVSSDAMQERMAARKMVRMSTIQLHIRGGEIEGDWVTIGVLVSKSDPKTSQKGSQYCIWKLSDLSDCTKTVALFLFSGAHKAMWKSSIGTVIGLLNPTIMKERRSDNFNSSDVLSLSIFDAQRVMMMGSSKDLGWCKGTTKQNQRCKSFVNKASCEFCVYHIQREYQKTSAKRSDIQSSFTRVDPKRRLQEKVLGKDQVFYGGQLYTAPAPAASVPKQVRANKGKDLATLNSLKMKLKTEQLKEEDKRSSFVLKHLSDGEISAVQGVAQKNDLFSERLLAPTPGARNLLKHMVQDETEKKVQTGQLVSVSAKDLLNMTHQEAQARRRQQQPPQRHPLLSSPQSPAASTSAIKRPSLSSPKAGPQLGRGILPGADIDLEISPPKKINMAKAQAVAILKKTGGIQAKNPNAVMNRKKAGDPKFLDKVQKQLSTSLKSDKEESQTSKLTAAMTEDTSRSKLQRLDINSEKFKAMLDKKSRHTNLIDAVENEALDKYYQGLEKKEMLEEKLQSVMEIPVTAYACMKCKYLAESASEFCREENHPLKPVKTKKRFFECKNCKRRTSSLDKLPRKACPNCEQSSWQRVCMGKVKKGPRLDSEILSLRGDELKHYSGSSNQIFLNI</sequence>
<dbReference type="InterPro" id="IPR015408">
    <property type="entry name" value="Znf_Mcm10/DnaG"/>
</dbReference>
<evidence type="ECO:0000313" key="11">
    <source>
        <dbReference type="EMBL" id="KAK3876328.1"/>
    </source>
</evidence>
<dbReference type="SMART" id="SM01280">
    <property type="entry name" value="Mcm10"/>
    <property type="match status" value="1"/>
</dbReference>